<dbReference type="OMA" id="GINPGNR"/>
<dbReference type="Proteomes" id="UP000006727">
    <property type="component" value="Chromosome 20"/>
</dbReference>
<keyword evidence="5" id="KW-0156">Chromatin regulator</keyword>
<evidence type="ECO:0000256" key="5">
    <source>
        <dbReference type="ARBA" id="ARBA00022853"/>
    </source>
</evidence>
<dbReference type="PROSITE" id="PS51505">
    <property type="entry name" value="SCA7"/>
    <property type="match status" value="1"/>
</dbReference>
<sequence>MLPSTPFEVTKGQMSSIAKLRAAGSSVELSAEEDAQARAAIIAVQKEMDDADEPSFLEEEDMYVFDREPLTDELNLVSCNMCKKPIKDSQFAAHAERCRSLNTQDDSTLDIDGGAGHKKPPRKARMKLTSQDRDMERFPSAEDDDIQENAGVSGGTYEDQPPVYSSNPRGTKKVMNISEGTVVAAPKVGRPRKSLVVAPGDAGVASVGATHSEVVQPLPKRPKLLTTEELDTLCGVLIPQTGIMCRRSITCKLHSETSKRAVSGRRRPYDVLLREFKANKLAAASQNTVAVANPLPLATKEYCHRPDHCMRAVLGSLFSDACSRRAGNRGNSPDRLSGELGGQVLPALTLPADQSSDLQTCQLSGFNQKKSADQRDKDDKNAAPVQAIQMGRVKAEPGLNPAVEYARLNMTSMGLSGVPNYQHLDNRLGMAGVPVDYQHLVMTKGRPVQGLPVLGTNVHGTSHAW</sequence>
<dbReference type="PANTHER" id="PTHR47805">
    <property type="entry name" value="SAGA-ASSOCIATED FACTOR 73"/>
    <property type="match status" value="1"/>
</dbReference>
<dbReference type="InterPro" id="IPR013243">
    <property type="entry name" value="SCA7_dom"/>
</dbReference>
<keyword evidence="7" id="KW-0010">Activator</keyword>
<dbReference type="Gramene" id="Pp3c20_17540V3.3">
    <property type="protein sequence ID" value="Pp3c20_17540V3.3"/>
    <property type="gene ID" value="Pp3c20_17540"/>
</dbReference>
<dbReference type="GO" id="GO:0008270">
    <property type="term" value="F:zinc ion binding"/>
    <property type="evidence" value="ECO:0007669"/>
    <property type="project" value="UniProtKB-KW"/>
</dbReference>
<evidence type="ECO:0000256" key="2">
    <source>
        <dbReference type="ARBA" id="ARBA00022723"/>
    </source>
</evidence>
<dbReference type="RefSeq" id="XP_024356952.1">
    <property type="nucleotide sequence ID" value="XM_024501184.2"/>
</dbReference>
<proteinExistence type="predicted"/>
<evidence type="ECO:0000256" key="9">
    <source>
        <dbReference type="ARBA" id="ARBA00023242"/>
    </source>
</evidence>
<evidence type="ECO:0000256" key="3">
    <source>
        <dbReference type="ARBA" id="ARBA00022771"/>
    </source>
</evidence>
<reference evidence="12 13" key="2">
    <citation type="journal article" date="2018" name="Plant J.">
        <title>The Physcomitrella patens chromosome-scale assembly reveals moss genome structure and evolution.</title>
        <authorList>
            <person name="Lang D."/>
            <person name="Ullrich K.K."/>
            <person name="Murat F."/>
            <person name="Fuchs J."/>
            <person name="Jenkins J."/>
            <person name="Haas F.B."/>
            <person name="Piednoel M."/>
            <person name="Gundlach H."/>
            <person name="Van Bel M."/>
            <person name="Meyberg R."/>
            <person name="Vives C."/>
            <person name="Morata J."/>
            <person name="Symeonidi A."/>
            <person name="Hiss M."/>
            <person name="Muchero W."/>
            <person name="Kamisugi Y."/>
            <person name="Saleh O."/>
            <person name="Blanc G."/>
            <person name="Decker E.L."/>
            <person name="van Gessel N."/>
            <person name="Grimwood J."/>
            <person name="Hayes R.D."/>
            <person name="Graham S.W."/>
            <person name="Gunter L.E."/>
            <person name="McDaniel S.F."/>
            <person name="Hoernstein S.N.W."/>
            <person name="Larsson A."/>
            <person name="Li F.W."/>
            <person name="Perroud P.F."/>
            <person name="Phillips J."/>
            <person name="Ranjan P."/>
            <person name="Rokshar D.S."/>
            <person name="Rothfels C.J."/>
            <person name="Schneider L."/>
            <person name="Shu S."/>
            <person name="Stevenson D.W."/>
            <person name="Thummler F."/>
            <person name="Tillich M."/>
            <person name="Villarreal Aguilar J.C."/>
            <person name="Widiez T."/>
            <person name="Wong G.K."/>
            <person name="Wymore A."/>
            <person name="Zhang Y."/>
            <person name="Zimmer A.D."/>
            <person name="Quatrano R.S."/>
            <person name="Mayer K.F.X."/>
            <person name="Goodstein D."/>
            <person name="Casacuberta J.M."/>
            <person name="Vandepoele K."/>
            <person name="Reski R."/>
            <person name="Cuming A.C."/>
            <person name="Tuskan G.A."/>
            <person name="Maumus F."/>
            <person name="Salse J."/>
            <person name="Schmutz J."/>
            <person name="Rensing S.A."/>
        </authorList>
    </citation>
    <scope>NUCLEOTIDE SEQUENCE [LARGE SCALE GENOMIC DNA]</scope>
    <source>
        <strain evidence="12 13">cv. Gransden 2004</strain>
    </source>
</reference>
<feature type="domain" description="SCA7" evidence="11">
    <location>
        <begin position="221"/>
        <end position="288"/>
    </location>
</feature>
<name>A0A7I4BZM3_PHYPA</name>
<dbReference type="EMBL" id="ABEU02000020">
    <property type="status" value="NOT_ANNOTATED_CDS"/>
    <property type="molecule type" value="Genomic_DNA"/>
</dbReference>
<organism evidence="12 13">
    <name type="scientific">Physcomitrium patens</name>
    <name type="common">Spreading-leaved earth moss</name>
    <name type="synonym">Physcomitrella patens</name>
    <dbReference type="NCBI Taxonomy" id="3218"/>
    <lineage>
        <taxon>Eukaryota</taxon>
        <taxon>Viridiplantae</taxon>
        <taxon>Streptophyta</taxon>
        <taxon>Embryophyta</taxon>
        <taxon>Bryophyta</taxon>
        <taxon>Bryophytina</taxon>
        <taxon>Bryopsida</taxon>
        <taxon>Funariidae</taxon>
        <taxon>Funariales</taxon>
        <taxon>Funariaceae</taxon>
        <taxon>Physcomitrium</taxon>
    </lineage>
</organism>
<feature type="region of interest" description="Disordered" evidence="10">
    <location>
        <begin position="104"/>
        <end position="133"/>
    </location>
</feature>
<dbReference type="GeneID" id="112272958"/>
<dbReference type="GO" id="GO:0006325">
    <property type="term" value="P:chromatin organization"/>
    <property type="evidence" value="ECO:0007669"/>
    <property type="project" value="UniProtKB-KW"/>
</dbReference>
<dbReference type="GO" id="GO:0005634">
    <property type="term" value="C:nucleus"/>
    <property type="evidence" value="ECO:0007669"/>
    <property type="project" value="UniProtKB-SubCell"/>
</dbReference>
<dbReference type="GO" id="GO:0000124">
    <property type="term" value="C:SAGA complex"/>
    <property type="evidence" value="ECO:0007669"/>
    <property type="project" value="InterPro"/>
</dbReference>
<dbReference type="AlphaFoldDB" id="A0A7I4BZM3"/>
<evidence type="ECO:0000256" key="6">
    <source>
        <dbReference type="ARBA" id="ARBA00023015"/>
    </source>
</evidence>
<dbReference type="Gene3D" id="6.10.140.1270">
    <property type="match status" value="1"/>
</dbReference>
<dbReference type="InterPro" id="IPR013246">
    <property type="entry name" value="SAGA_su_Sgf11"/>
</dbReference>
<evidence type="ECO:0000259" key="11">
    <source>
        <dbReference type="PROSITE" id="PS51505"/>
    </source>
</evidence>
<evidence type="ECO:0000313" key="13">
    <source>
        <dbReference type="Proteomes" id="UP000006727"/>
    </source>
</evidence>
<dbReference type="EnsemblPlants" id="Pp3c20_17540V3.3">
    <property type="protein sequence ID" value="Pp3c20_17540V3.3"/>
    <property type="gene ID" value="Pp3c20_17540"/>
</dbReference>
<dbReference type="Pfam" id="PF08313">
    <property type="entry name" value="SCA7"/>
    <property type="match status" value="1"/>
</dbReference>
<keyword evidence="2" id="KW-0479">Metal-binding</keyword>
<feature type="region of interest" description="Disordered" evidence="10">
    <location>
        <begin position="145"/>
        <end position="172"/>
    </location>
</feature>
<dbReference type="InParanoid" id="A0A7I4BZM3"/>
<keyword evidence="3" id="KW-0863">Zinc-finger</keyword>
<evidence type="ECO:0000256" key="10">
    <source>
        <dbReference type="SAM" id="MobiDB-lite"/>
    </source>
</evidence>
<accession>A0A7I4BZM3</accession>
<comment type="subcellular location">
    <subcellularLocation>
        <location evidence="1">Nucleus</location>
    </subcellularLocation>
</comment>
<dbReference type="InterPro" id="IPR037804">
    <property type="entry name" value="SGF73"/>
</dbReference>
<keyword evidence="9" id="KW-0539">Nucleus</keyword>
<evidence type="ECO:0000256" key="8">
    <source>
        <dbReference type="ARBA" id="ARBA00023163"/>
    </source>
</evidence>
<keyword evidence="8" id="KW-0804">Transcription</keyword>
<dbReference type="PANTHER" id="PTHR47805:SF1">
    <property type="entry name" value="SAGA-ASSOCIATED FACTOR 73"/>
    <property type="match status" value="1"/>
</dbReference>
<gene>
    <name evidence="12" type="primary">LOC112272958</name>
</gene>
<keyword evidence="6" id="KW-0805">Transcription regulation</keyword>
<keyword evidence="4" id="KW-0862">Zinc</keyword>
<evidence type="ECO:0000313" key="12">
    <source>
        <dbReference type="EnsemblPlants" id="Pp3c20_17540V3.3"/>
    </source>
</evidence>
<keyword evidence="13" id="KW-1185">Reference proteome</keyword>
<dbReference type="Pfam" id="PF08209">
    <property type="entry name" value="Sgf11"/>
    <property type="match status" value="1"/>
</dbReference>
<evidence type="ECO:0000256" key="1">
    <source>
        <dbReference type="ARBA" id="ARBA00004123"/>
    </source>
</evidence>
<evidence type="ECO:0000256" key="7">
    <source>
        <dbReference type="ARBA" id="ARBA00023159"/>
    </source>
</evidence>
<reference evidence="12 13" key="1">
    <citation type="journal article" date="2008" name="Science">
        <title>The Physcomitrella genome reveals evolutionary insights into the conquest of land by plants.</title>
        <authorList>
            <person name="Rensing S."/>
            <person name="Lang D."/>
            <person name="Zimmer A."/>
            <person name="Terry A."/>
            <person name="Salamov A."/>
            <person name="Shapiro H."/>
            <person name="Nishiyama T."/>
            <person name="Perroud P.-F."/>
            <person name="Lindquist E."/>
            <person name="Kamisugi Y."/>
            <person name="Tanahashi T."/>
            <person name="Sakakibara K."/>
            <person name="Fujita T."/>
            <person name="Oishi K."/>
            <person name="Shin-I T."/>
            <person name="Kuroki Y."/>
            <person name="Toyoda A."/>
            <person name="Suzuki Y."/>
            <person name="Hashimoto A."/>
            <person name="Yamaguchi K."/>
            <person name="Sugano A."/>
            <person name="Kohara Y."/>
            <person name="Fujiyama A."/>
            <person name="Anterola A."/>
            <person name="Aoki S."/>
            <person name="Ashton N."/>
            <person name="Barbazuk W.B."/>
            <person name="Barker E."/>
            <person name="Bennetzen J."/>
            <person name="Bezanilla M."/>
            <person name="Blankenship R."/>
            <person name="Cho S.H."/>
            <person name="Dutcher S."/>
            <person name="Estelle M."/>
            <person name="Fawcett J.A."/>
            <person name="Gundlach H."/>
            <person name="Hanada K."/>
            <person name="Heyl A."/>
            <person name="Hicks K.A."/>
            <person name="Hugh J."/>
            <person name="Lohr M."/>
            <person name="Mayer K."/>
            <person name="Melkozernov A."/>
            <person name="Murata T."/>
            <person name="Nelson D."/>
            <person name="Pils B."/>
            <person name="Prigge M."/>
            <person name="Reiss B."/>
            <person name="Renner T."/>
            <person name="Rombauts S."/>
            <person name="Rushton P."/>
            <person name="Sanderfoot A."/>
            <person name="Schween G."/>
            <person name="Shiu S.-H."/>
            <person name="Stueber K."/>
            <person name="Theodoulou F.L."/>
            <person name="Tu H."/>
            <person name="Van de Peer Y."/>
            <person name="Verrier P.J."/>
            <person name="Waters E."/>
            <person name="Wood A."/>
            <person name="Yang L."/>
            <person name="Cove D."/>
            <person name="Cuming A."/>
            <person name="Hasebe M."/>
            <person name="Lucas S."/>
            <person name="Mishler D.B."/>
            <person name="Reski R."/>
            <person name="Grigoriev I."/>
            <person name="Quatrano R.S."/>
            <person name="Boore J.L."/>
        </authorList>
    </citation>
    <scope>NUCLEOTIDE SEQUENCE [LARGE SCALE GENOMIC DNA]</scope>
    <source>
        <strain evidence="12 13">cv. Gransden 2004</strain>
    </source>
</reference>
<feature type="compositionally biased region" description="Basic residues" evidence="10">
    <location>
        <begin position="116"/>
        <end position="126"/>
    </location>
</feature>
<evidence type="ECO:0000256" key="4">
    <source>
        <dbReference type="ARBA" id="ARBA00022833"/>
    </source>
</evidence>
<reference evidence="12" key="3">
    <citation type="submission" date="2020-12" db="UniProtKB">
        <authorList>
            <consortium name="EnsemblPlants"/>
        </authorList>
    </citation>
    <scope>IDENTIFICATION</scope>
</reference>
<protein>
    <recommendedName>
        <fullName evidence="11">SCA7 domain-containing protein</fullName>
    </recommendedName>
</protein>